<accession>A0ABQ3YUW9</accession>
<reference evidence="2 3" key="1">
    <citation type="submission" date="2021-01" db="EMBL/GenBank/DDBJ databases">
        <title>Whole genome shotgun sequence of Actinoplanes durhamensis NBRC 14914.</title>
        <authorList>
            <person name="Komaki H."/>
            <person name="Tamura T."/>
        </authorList>
    </citation>
    <scope>NUCLEOTIDE SEQUENCE [LARGE SCALE GENOMIC DNA]</scope>
    <source>
        <strain evidence="2 3">NBRC 14914</strain>
    </source>
</reference>
<dbReference type="EMBL" id="BOML01000021">
    <property type="protein sequence ID" value="GIE01391.1"/>
    <property type="molecule type" value="Genomic_DNA"/>
</dbReference>
<organism evidence="2 3">
    <name type="scientific">Paractinoplanes durhamensis</name>
    <dbReference type="NCBI Taxonomy" id="113563"/>
    <lineage>
        <taxon>Bacteria</taxon>
        <taxon>Bacillati</taxon>
        <taxon>Actinomycetota</taxon>
        <taxon>Actinomycetes</taxon>
        <taxon>Micromonosporales</taxon>
        <taxon>Micromonosporaceae</taxon>
        <taxon>Paractinoplanes</taxon>
    </lineage>
</organism>
<sequence>MPGGTGRSPSWSIQAARRVNQGWTWFQALAVAVPYRLVAVLVVTAGAGQVAGRPVSCGDQAFDDATDLDRSLLGDVVGRSEPPGVEDRDPRGRS</sequence>
<dbReference type="Proteomes" id="UP000637628">
    <property type="component" value="Unassembled WGS sequence"/>
</dbReference>
<comment type="caution">
    <text evidence="2">The sequence shown here is derived from an EMBL/GenBank/DDBJ whole genome shotgun (WGS) entry which is preliminary data.</text>
</comment>
<proteinExistence type="predicted"/>
<keyword evidence="3" id="KW-1185">Reference proteome</keyword>
<protein>
    <submittedName>
        <fullName evidence="2">Uncharacterized protein</fullName>
    </submittedName>
</protein>
<evidence type="ECO:0000313" key="3">
    <source>
        <dbReference type="Proteomes" id="UP000637628"/>
    </source>
</evidence>
<feature type="region of interest" description="Disordered" evidence="1">
    <location>
        <begin position="73"/>
        <end position="94"/>
    </location>
</feature>
<evidence type="ECO:0000313" key="2">
    <source>
        <dbReference type="EMBL" id="GIE01391.1"/>
    </source>
</evidence>
<name>A0ABQ3YUW9_9ACTN</name>
<gene>
    <name evidence="2" type="ORF">Adu01nite_27410</name>
</gene>
<feature type="compositionally biased region" description="Basic and acidic residues" evidence="1">
    <location>
        <begin position="85"/>
        <end position="94"/>
    </location>
</feature>
<evidence type="ECO:0000256" key="1">
    <source>
        <dbReference type="SAM" id="MobiDB-lite"/>
    </source>
</evidence>